<dbReference type="PANTHER" id="PTHR48043:SF60">
    <property type="entry name" value="UDP-GLUCURONOSYLTRANSFERASE"/>
    <property type="match status" value="1"/>
</dbReference>
<keyword evidence="5" id="KW-0812">Transmembrane</keyword>
<dbReference type="GO" id="GO:0008194">
    <property type="term" value="F:UDP-glycosyltransferase activity"/>
    <property type="evidence" value="ECO:0007669"/>
    <property type="project" value="InterPro"/>
</dbReference>
<dbReference type="PROSITE" id="PS00375">
    <property type="entry name" value="UDPGT"/>
    <property type="match status" value="1"/>
</dbReference>
<dbReference type="InterPro" id="IPR002213">
    <property type="entry name" value="UDP_glucos_trans"/>
</dbReference>
<dbReference type="HOGENOM" id="CLU_012949_0_2_1"/>
<comment type="similarity">
    <text evidence="1 4">Belongs to the UDP-glycosyltransferase family.</text>
</comment>
<keyword evidence="2 4" id="KW-0328">Glycosyltransferase</keyword>
<protein>
    <submittedName>
        <fullName evidence="6">Uncharacterized protein</fullName>
    </submittedName>
</protein>
<evidence type="ECO:0000256" key="5">
    <source>
        <dbReference type="SAM" id="Phobius"/>
    </source>
</evidence>
<keyword evidence="5" id="KW-0472">Membrane</keyword>
<evidence type="ECO:0000313" key="6">
    <source>
        <dbReference type="EMBL" id="EDV36123.2"/>
    </source>
</evidence>
<dbReference type="OrthoDB" id="5835829at2759"/>
<gene>
    <name evidence="6" type="primary">Dana\GF12117</name>
    <name evidence="6" type="synonym">dana_GLEANR_12128</name>
    <name evidence="6" type="ORF">GF12117</name>
</gene>
<dbReference type="FunFam" id="3.40.50.2000:FF:000050">
    <property type="entry name" value="UDP-glucuronosyltransferase"/>
    <property type="match status" value="1"/>
</dbReference>
<dbReference type="InterPro" id="IPR050271">
    <property type="entry name" value="UDP-glycosyltransferase"/>
</dbReference>
<feature type="transmembrane region" description="Helical" evidence="5">
    <location>
        <begin position="503"/>
        <end position="527"/>
    </location>
</feature>
<evidence type="ECO:0000256" key="2">
    <source>
        <dbReference type="ARBA" id="ARBA00022676"/>
    </source>
</evidence>
<organism evidence="6 7">
    <name type="scientific">Drosophila ananassae</name>
    <name type="common">Fruit fly</name>
    <dbReference type="NCBI Taxonomy" id="7217"/>
    <lineage>
        <taxon>Eukaryota</taxon>
        <taxon>Metazoa</taxon>
        <taxon>Ecdysozoa</taxon>
        <taxon>Arthropoda</taxon>
        <taxon>Hexapoda</taxon>
        <taxon>Insecta</taxon>
        <taxon>Pterygota</taxon>
        <taxon>Neoptera</taxon>
        <taxon>Endopterygota</taxon>
        <taxon>Diptera</taxon>
        <taxon>Brachycera</taxon>
        <taxon>Muscomorpha</taxon>
        <taxon>Ephydroidea</taxon>
        <taxon>Drosophilidae</taxon>
        <taxon>Drosophila</taxon>
        <taxon>Sophophora</taxon>
    </lineage>
</organism>
<proteinExistence type="inferred from homology"/>
<dbReference type="Gene3D" id="3.40.50.2000">
    <property type="entry name" value="Glycogen Phosphorylase B"/>
    <property type="match status" value="2"/>
</dbReference>
<dbReference type="KEGG" id="dan:6494975"/>
<name>B3MBV2_DROAN</name>
<dbReference type="InParanoid" id="B3MBV2"/>
<evidence type="ECO:0000256" key="3">
    <source>
        <dbReference type="ARBA" id="ARBA00022679"/>
    </source>
</evidence>
<dbReference type="CDD" id="cd03784">
    <property type="entry name" value="GT1_Gtf-like"/>
    <property type="match status" value="1"/>
</dbReference>
<dbReference type="PANTHER" id="PTHR48043">
    <property type="entry name" value="EG:EG0003.4 PROTEIN-RELATED"/>
    <property type="match status" value="1"/>
</dbReference>
<dbReference type="Pfam" id="PF00201">
    <property type="entry name" value="UDPGT"/>
    <property type="match status" value="1"/>
</dbReference>
<dbReference type="Proteomes" id="UP000007801">
    <property type="component" value="Unassembled WGS sequence"/>
</dbReference>
<dbReference type="FunFam" id="3.40.50.2000:FF:000174">
    <property type="entry name" value="UDP-glucuronosyltransferase"/>
    <property type="match status" value="1"/>
</dbReference>
<dbReference type="InterPro" id="IPR035595">
    <property type="entry name" value="UDP_glycos_trans_CS"/>
</dbReference>
<dbReference type="eggNOG" id="KOG1192">
    <property type="taxonomic scope" value="Eukaryota"/>
</dbReference>
<sequence length="545" mass="62193">MFSVEIKISLEKEMKLKNELKIILLSLVAIQQFDFSEGSRILAAFFFPARSHFMTTHSIIRELVKRGHEVTFITPFSLAKENLGSNYTEIVFDQYAIWPVVQELTNTNSVLEMTDVSGFTFLRMVYLIGTLTTDFAFEQPAIQAIINARDKVGKYDLLLAEQFHNEGALILGHLYQIPVITVCTFGHSHYMSGLFGSVAPLSFVPHIFLPYTERMSLWERLENVVMSVSEELLRKFSHYPKQDAILKKHFSKLLDRVPTIRELENNVSVILMNLFMPLLSPRPLTYNMIPVGGIQIPKPKALPENLQKYLDGATHGAIYFSLGSQVRSSELPPKKLKIFLDVFGTLKQRVLWKFEEESLTNLPANVMVQKWMPQADILAHPNVMLFISHGGPNGFQEALQYGVPVLGMPIYADQYPTINKGKQEGLALVMDYRKITEEELRSNLLELLENPKFRNNMKQASKVFRDRPLSAMDTAMYWINYVIEHRGAPHLISVGAELTWYQFYLLDVIGLAFAVVLLPILALLFICRKSSKKTATSPKRKLKKN</sequence>
<dbReference type="SUPFAM" id="SSF53756">
    <property type="entry name" value="UDP-Glycosyltransferase/glycogen phosphorylase"/>
    <property type="match status" value="1"/>
</dbReference>
<reference evidence="6 7" key="1">
    <citation type="journal article" date="2007" name="Nature">
        <title>Evolution of genes and genomes on the Drosophila phylogeny.</title>
        <authorList>
            <consortium name="Drosophila 12 Genomes Consortium"/>
            <person name="Clark A.G."/>
            <person name="Eisen M.B."/>
            <person name="Smith D.R."/>
            <person name="Bergman C.M."/>
            <person name="Oliver B."/>
            <person name="Markow T.A."/>
            <person name="Kaufman T.C."/>
            <person name="Kellis M."/>
            <person name="Gelbart W."/>
            <person name="Iyer V.N."/>
            <person name="Pollard D.A."/>
            <person name="Sackton T.B."/>
            <person name="Larracuente A.M."/>
            <person name="Singh N.D."/>
            <person name="Abad J.P."/>
            <person name="Abt D.N."/>
            <person name="Adryan B."/>
            <person name="Aguade M."/>
            <person name="Akashi H."/>
            <person name="Anderson W.W."/>
            <person name="Aquadro C.F."/>
            <person name="Ardell D.H."/>
            <person name="Arguello R."/>
            <person name="Artieri C.G."/>
            <person name="Barbash D.A."/>
            <person name="Barker D."/>
            <person name="Barsanti P."/>
            <person name="Batterham P."/>
            <person name="Batzoglou S."/>
            <person name="Begun D."/>
            <person name="Bhutkar A."/>
            <person name="Blanco E."/>
            <person name="Bosak S.A."/>
            <person name="Bradley R.K."/>
            <person name="Brand A.D."/>
            <person name="Brent M.R."/>
            <person name="Brooks A.N."/>
            <person name="Brown R.H."/>
            <person name="Butlin R.K."/>
            <person name="Caggese C."/>
            <person name="Calvi B.R."/>
            <person name="Bernardo de Carvalho A."/>
            <person name="Caspi A."/>
            <person name="Castrezana S."/>
            <person name="Celniker S.E."/>
            <person name="Chang J.L."/>
            <person name="Chapple C."/>
            <person name="Chatterji S."/>
            <person name="Chinwalla A."/>
            <person name="Civetta A."/>
            <person name="Clifton S.W."/>
            <person name="Comeron J.M."/>
            <person name="Costello J.C."/>
            <person name="Coyne J.A."/>
            <person name="Daub J."/>
            <person name="David R.G."/>
            <person name="Delcher A.L."/>
            <person name="Delehaunty K."/>
            <person name="Do C.B."/>
            <person name="Ebling H."/>
            <person name="Edwards K."/>
            <person name="Eickbush T."/>
            <person name="Evans J.D."/>
            <person name="Filipski A."/>
            <person name="Findeiss S."/>
            <person name="Freyhult E."/>
            <person name="Fulton L."/>
            <person name="Fulton R."/>
            <person name="Garcia A.C."/>
            <person name="Gardiner A."/>
            <person name="Garfield D.A."/>
            <person name="Garvin B.E."/>
            <person name="Gibson G."/>
            <person name="Gilbert D."/>
            <person name="Gnerre S."/>
            <person name="Godfrey J."/>
            <person name="Good R."/>
            <person name="Gotea V."/>
            <person name="Gravely B."/>
            <person name="Greenberg A.J."/>
            <person name="Griffiths-Jones S."/>
            <person name="Gross S."/>
            <person name="Guigo R."/>
            <person name="Gustafson E.A."/>
            <person name="Haerty W."/>
            <person name="Hahn M.W."/>
            <person name="Halligan D.L."/>
            <person name="Halpern A.L."/>
            <person name="Halter G.M."/>
            <person name="Han M.V."/>
            <person name="Heger A."/>
            <person name="Hillier L."/>
            <person name="Hinrichs A.S."/>
            <person name="Holmes I."/>
            <person name="Hoskins R.A."/>
            <person name="Hubisz M.J."/>
            <person name="Hultmark D."/>
            <person name="Huntley M.A."/>
            <person name="Jaffe D.B."/>
            <person name="Jagadeeshan S."/>
            <person name="Jeck W.R."/>
            <person name="Johnson J."/>
            <person name="Jones C.D."/>
            <person name="Jordan W.C."/>
            <person name="Karpen G.H."/>
            <person name="Kataoka E."/>
            <person name="Keightley P.D."/>
            <person name="Kheradpour P."/>
            <person name="Kirkness E.F."/>
            <person name="Koerich L.B."/>
            <person name="Kristiansen K."/>
            <person name="Kudrna D."/>
            <person name="Kulathinal R.J."/>
            <person name="Kumar S."/>
            <person name="Kwok R."/>
            <person name="Lander E."/>
            <person name="Langley C.H."/>
            <person name="Lapoint R."/>
            <person name="Lazzaro B.P."/>
            <person name="Lee S.J."/>
            <person name="Levesque L."/>
            <person name="Li R."/>
            <person name="Lin C.F."/>
            <person name="Lin M.F."/>
            <person name="Lindblad-Toh K."/>
            <person name="Llopart A."/>
            <person name="Long M."/>
            <person name="Low L."/>
            <person name="Lozovsky E."/>
            <person name="Lu J."/>
            <person name="Luo M."/>
            <person name="Machado C.A."/>
            <person name="Makalowski W."/>
            <person name="Marzo M."/>
            <person name="Matsuda M."/>
            <person name="Matzkin L."/>
            <person name="McAllister B."/>
            <person name="McBride C.S."/>
            <person name="McKernan B."/>
            <person name="McKernan K."/>
            <person name="Mendez-Lago M."/>
            <person name="Minx P."/>
            <person name="Mollenhauer M.U."/>
            <person name="Montooth K."/>
            <person name="Mount S.M."/>
            <person name="Mu X."/>
            <person name="Myers E."/>
            <person name="Negre B."/>
            <person name="Newfeld S."/>
            <person name="Nielsen R."/>
            <person name="Noor M.A."/>
            <person name="O'Grady P."/>
            <person name="Pachter L."/>
            <person name="Papaceit M."/>
            <person name="Parisi M.J."/>
            <person name="Parisi M."/>
            <person name="Parts L."/>
            <person name="Pedersen J.S."/>
            <person name="Pesole G."/>
            <person name="Phillippy A.M."/>
            <person name="Ponting C.P."/>
            <person name="Pop M."/>
            <person name="Porcelli D."/>
            <person name="Powell J.R."/>
            <person name="Prohaska S."/>
            <person name="Pruitt K."/>
            <person name="Puig M."/>
            <person name="Quesneville H."/>
            <person name="Ram K.R."/>
            <person name="Rand D."/>
            <person name="Rasmussen M.D."/>
            <person name="Reed L.K."/>
            <person name="Reenan R."/>
            <person name="Reily A."/>
            <person name="Remington K.A."/>
            <person name="Rieger T.T."/>
            <person name="Ritchie M.G."/>
            <person name="Robin C."/>
            <person name="Rogers Y.H."/>
            <person name="Rohde C."/>
            <person name="Rozas J."/>
            <person name="Rubenfield M.J."/>
            <person name="Ruiz A."/>
            <person name="Russo S."/>
            <person name="Salzberg S.L."/>
            <person name="Sanchez-Gracia A."/>
            <person name="Saranga D.J."/>
            <person name="Sato H."/>
            <person name="Schaeffer S.W."/>
            <person name="Schatz M.C."/>
            <person name="Schlenke T."/>
            <person name="Schwartz R."/>
            <person name="Segarra C."/>
            <person name="Singh R.S."/>
            <person name="Sirot L."/>
            <person name="Sirota M."/>
            <person name="Sisneros N.B."/>
            <person name="Smith C.D."/>
            <person name="Smith T.F."/>
            <person name="Spieth J."/>
            <person name="Stage D.E."/>
            <person name="Stark A."/>
            <person name="Stephan W."/>
            <person name="Strausberg R.L."/>
            <person name="Strempel S."/>
            <person name="Sturgill D."/>
            <person name="Sutton G."/>
            <person name="Sutton G.G."/>
            <person name="Tao W."/>
            <person name="Teichmann S."/>
            <person name="Tobari Y.N."/>
            <person name="Tomimura Y."/>
            <person name="Tsolas J.M."/>
            <person name="Valente V.L."/>
            <person name="Venter E."/>
            <person name="Venter J.C."/>
            <person name="Vicario S."/>
            <person name="Vieira F.G."/>
            <person name="Vilella A.J."/>
            <person name="Villasante A."/>
            <person name="Walenz B."/>
            <person name="Wang J."/>
            <person name="Wasserman M."/>
            <person name="Watts T."/>
            <person name="Wilson D."/>
            <person name="Wilson R.K."/>
            <person name="Wing R.A."/>
            <person name="Wolfner M.F."/>
            <person name="Wong A."/>
            <person name="Wong G.K."/>
            <person name="Wu C.I."/>
            <person name="Wu G."/>
            <person name="Yamamoto D."/>
            <person name="Yang H.P."/>
            <person name="Yang S.P."/>
            <person name="Yorke J.A."/>
            <person name="Yoshida K."/>
            <person name="Zdobnov E."/>
            <person name="Zhang P."/>
            <person name="Zhang Y."/>
            <person name="Zimin A.V."/>
            <person name="Baldwin J."/>
            <person name="Abdouelleil A."/>
            <person name="Abdulkadir J."/>
            <person name="Abebe A."/>
            <person name="Abera B."/>
            <person name="Abreu J."/>
            <person name="Acer S.C."/>
            <person name="Aftuck L."/>
            <person name="Alexander A."/>
            <person name="An P."/>
            <person name="Anderson E."/>
            <person name="Anderson S."/>
            <person name="Arachi H."/>
            <person name="Azer M."/>
            <person name="Bachantsang P."/>
            <person name="Barry A."/>
            <person name="Bayul T."/>
            <person name="Berlin A."/>
            <person name="Bessette D."/>
            <person name="Bloom T."/>
            <person name="Blye J."/>
            <person name="Boguslavskiy L."/>
            <person name="Bonnet C."/>
            <person name="Boukhgalter B."/>
            <person name="Bourzgui I."/>
            <person name="Brown A."/>
            <person name="Cahill P."/>
            <person name="Channer S."/>
            <person name="Cheshatsang Y."/>
            <person name="Chuda L."/>
            <person name="Citroen M."/>
            <person name="Collymore A."/>
            <person name="Cooke P."/>
            <person name="Costello M."/>
            <person name="D'Aco K."/>
            <person name="Daza R."/>
            <person name="De Haan G."/>
            <person name="DeGray S."/>
            <person name="DeMaso C."/>
            <person name="Dhargay N."/>
            <person name="Dooley K."/>
            <person name="Dooley E."/>
            <person name="Doricent M."/>
            <person name="Dorje P."/>
            <person name="Dorjee K."/>
            <person name="Dupes A."/>
            <person name="Elong R."/>
            <person name="Falk J."/>
            <person name="Farina A."/>
            <person name="Faro S."/>
            <person name="Ferguson D."/>
            <person name="Fisher S."/>
            <person name="Foley C.D."/>
            <person name="Franke A."/>
            <person name="Friedrich D."/>
            <person name="Gadbois L."/>
            <person name="Gearin G."/>
            <person name="Gearin C.R."/>
            <person name="Giannoukos G."/>
            <person name="Goode T."/>
            <person name="Graham J."/>
            <person name="Grandbois E."/>
            <person name="Grewal S."/>
            <person name="Gyaltsen K."/>
            <person name="Hafez N."/>
            <person name="Hagos B."/>
            <person name="Hall J."/>
            <person name="Henson C."/>
            <person name="Hollinger A."/>
            <person name="Honan T."/>
            <person name="Huard M.D."/>
            <person name="Hughes L."/>
            <person name="Hurhula B."/>
            <person name="Husby M.E."/>
            <person name="Kamat A."/>
            <person name="Kanga B."/>
            <person name="Kashin S."/>
            <person name="Khazanovich D."/>
            <person name="Kisner P."/>
            <person name="Lance K."/>
            <person name="Lara M."/>
            <person name="Lee W."/>
            <person name="Lennon N."/>
            <person name="Letendre F."/>
            <person name="LeVine R."/>
            <person name="Lipovsky A."/>
            <person name="Liu X."/>
            <person name="Liu J."/>
            <person name="Liu S."/>
            <person name="Lokyitsang T."/>
            <person name="Lokyitsang Y."/>
            <person name="Lubonja R."/>
            <person name="Lui A."/>
            <person name="MacDonald P."/>
            <person name="Magnisalis V."/>
            <person name="Maru K."/>
            <person name="Matthews C."/>
            <person name="McCusker W."/>
            <person name="McDonough S."/>
            <person name="Mehta T."/>
            <person name="Meldrim J."/>
            <person name="Meneus L."/>
            <person name="Mihai O."/>
            <person name="Mihalev A."/>
            <person name="Mihova T."/>
            <person name="Mittelman R."/>
            <person name="Mlenga V."/>
            <person name="Montmayeur A."/>
            <person name="Mulrain L."/>
            <person name="Navidi A."/>
            <person name="Naylor J."/>
            <person name="Negash T."/>
            <person name="Nguyen T."/>
            <person name="Nguyen N."/>
            <person name="Nicol R."/>
            <person name="Norbu C."/>
            <person name="Norbu N."/>
            <person name="Novod N."/>
            <person name="O'Neill B."/>
            <person name="Osman S."/>
            <person name="Markiewicz E."/>
            <person name="Oyono O.L."/>
            <person name="Patti C."/>
            <person name="Phunkhang P."/>
            <person name="Pierre F."/>
            <person name="Priest M."/>
            <person name="Raghuraman S."/>
            <person name="Rege F."/>
            <person name="Reyes R."/>
            <person name="Rise C."/>
            <person name="Rogov P."/>
            <person name="Ross K."/>
            <person name="Ryan E."/>
            <person name="Settipalli S."/>
            <person name="Shea T."/>
            <person name="Sherpa N."/>
            <person name="Shi L."/>
            <person name="Shih D."/>
            <person name="Sparrow T."/>
            <person name="Spaulding J."/>
            <person name="Stalker J."/>
            <person name="Stange-Thomann N."/>
            <person name="Stavropoulos S."/>
            <person name="Stone C."/>
            <person name="Strader C."/>
            <person name="Tesfaye S."/>
            <person name="Thomson T."/>
            <person name="Thoulutsang Y."/>
            <person name="Thoulutsang D."/>
            <person name="Topham K."/>
            <person name="Topping I."/>
            <person name="Tsamla T."/>
            <person name="Vassiliev H."/>
            <person name="Vo A."/>
            <person name="Wangchuk T."/>
            <person name="Wangdi T."/>
            <person name="Weiand M."/>
            <person name="Wilkinson J."/>
            <person name="Wilson A."/>
            <person name="Yadav S."/>
            <person name="Young G."/>
            <person name="Yu Q."/>
            <person name="Zembek L."/>
            <person name="Zhong D."/>
            <person name="Zimmer A."/>
            <person name="Zwirko Z."/>
            <person name="Jaffe D.B."/>
            <person name="Alvarez P."/>
            <person name="Brockman W."/>
            <person name="Butler J."/>
            <person name="Chin C."/>
            <person name="Gnerre S."/>
            <person name="Grabherr M."/>
            <person name="Kleber M."/>
            <person name="Mauceli E."/>
            <person name="MacCallum I."/>
        </authorList>
    </citation>
    <scope>NUCLEOTIDE SEQUENCE [LARGE SCALE GENOMIC DNA]</scope>
    <source>
        <strain evidence="7">Tucson 14024-0371.13</strain>
    </source>
</reference>
<evidence type="ECO:0000256" key="4">
    <source>
        <dbReference type="RuleBase" id="RU003718"/>
    </source>
</evidence>
<keyword evidence="5" id="KW-1133">Transmembrane helix</keyword>
<keyword evidence="3 4" id="KW-0808">Transferase</keyword>
<evidence type="ECO:0000256" key="1">
    <source>
        <dbReference type="ARBA" id="ARBA00009995"/>
    </source>
</evidence>
<evidence type="ECO:0000313" key="7">
    <source>
        <dbReference type="Proteomes" id="UP000007801"/>
    </source>
</evidence>
<accession>B3MBV2</accession>
<keyword evidence="7" id="KW-1185">Reference proteome</keyword>
<dbReference type="EMBL" id="CH902619">
    <property type="protein sequence ID" value="EDV36123.2"/>
    <property type="molecule type" value="Genomic_DNA"/>
</dbReference>
<dbReference type="AlphaFoldDB" id="B3MBV2"/>